<comment type="caution">
    <text evidence="3">The sequence shown here is derived from an EMBL/GenBank/DDBJ whole genome shotgun (WGS) entry which is preliminary data.</text>
</comment>
<evidence type="ECO:0000313" key="4">
    <source>
        <dbReference type="Proteomes" id="UP001479436"/>
    </source>
</evidence>
<gene>
    <name evidence="3" type="ORF">K7432_001221</name>
</gene>
<keyword evidence="1" id="KW-1133">Transmembrane helix</keyword>
<organism evidence="3 4">
    <name type="scientific">Basidiobolus ranarum</name>
    <dbReference type="NCBI Taxonomy" id="34480"/>
    <lineage>
        <taxon>Eukaryota</taxon>
        <taxon>Fungi</taxon>
        <taxon>Fungi incertae sedis</taxon>
        <taxon>Zoopagomycota</taxon>
        <taxon>Entomophthoromycotina</taxon>
        <taxon>Basidiobolomycetes</taxon>
        <taxon>Basidiobolales</taxon>
        <taxon>Basidiobolaceae</taxon>
        <taxon>Basidiobolus</taxon>
    </lineage>
</organism>
<dbReference type="InterPro" id="IPR000782">
    <property type="entry name" value="FAS1_domain"/>
</dbReference>
<feature type="domain" description="FAS1" evidence="2">
    <location>
        <begin position="1"/>
        <end position="122"/>
    </location>
</feature>
<feature type="domain" description="FAS1" evidence="2">
    <location>
        <begin position="124"/>
        <end position="253"/>
    </location>
</feature>
<feature type="transmembrane region" description="Helical" evidence="1">
    <location>
        <begin position="272"/>
        <end position="289"/>
    </location>
</feature>
<dbReference type="PANTHER" id="PTHR10900">
    <property type="entry name" value="PERIOSTIN-RELATED"/>
    <property type="match status" value="1"/>
</dbReference>
<dbReference type="PANTHER" id="PTHR10900:SF122">
    <property type="entry name" value="FAS1 DOMAIN-CONTAINING PROTEIN"/>
    <property type="match status" value="1"/>
</dbReference>
<name>A0ABR2W9Z9_9FUNG</name>
<keyword evidence="1" id="KW-0812">Transmembrane</keyword>
<dbReference type="Gene3D" id="2.30.180.10">
    <property type="entry name" value="FAS1 domain"/>
    <property type="match status" value="2"/>
</dbReference>
<dbReference type="SMART" id="SM00554">
    <property type="entry name" value="FAS1"/>
    <property type="match status" value="2"/>
</dbReference>
<dbReference type="Proteomes" id="UP001479436">
    <property type="component" value="Unassembled WGS sequence"/>
</dbReference>
<proteinExistence type="predicted"/>
<accession>A0ABR2W9Z9</accession>
<dbReference type="Pfam" id="PF02469">
    <property type="entry name" value="Fasciclin"/>
    <property type="match status" value="2"/>
</dbReference>
<dbReference type="InterPro" id="IPR036378">
    <property type="entry name" value="FAS1_dom_sf"/>
</dbReference>
<dbReference type="SUPFAM" id="SSF82153">
    <property type="entry name" value="FAS1 domain"/>
    <property type="match status" value="2"/>
</dbReference>
<keyword evidence="1" id="KW-0472">Membrane</keyword>
<dbReference type="EMBL" id="JASJQH010006901">
    <property type="protein sequence ID" value="KAK9728219.1"/>
    <property type="molecule type" value="Genomic_DNA"/>
</dbReference>
<dbReference type="PROSITE" id="PS50213">
    <property type="entry name" value="FAS1"/>
    <property type="match status" value="2"/>
</dbReference>
<protein>
    <recommendedName>
        <fullName evidence="2">FAS1 domain-containing protein</fullName>
    </recommendedName>
</protein>
<evidence type="ECO:0000313" key="3">
    <source>
        <dbReference type="EMBL" id="KAK9728219.1"/>
    </source>
</evidence>
<keyword evidence="4" id="KW-1185">Reference proteome</keyword>
<evidence type="ECO:0000256" key="1">
    <source>
        <dbReference type="SAM" id="Phobius"/>
    </source>
</evidence>
<sequence>MEFKNILTGSDPYTVFAPLDSALQGVAFDKIEANTVASIFKYHLSREIKKFEGVVASEVISTLFEDPRFVHLPVGQTQNLELSVVKRPIRQYQVSFGVGSANVTTPDLPSSNGLLHVVNSVFTPPHYPSQTLSALNLTDFLNFTNASQLATSIDQLVGVTYFVPENSAWKFTNSSGQHPLSAKSEVDLIRYHVITPSLIFTQQMSNLDQYITGSGENLTIRIRDGRIFVNNAIIKRGNIILNNGVLHVIDRVLNSNFTLSSSRSEAITAHNTPIRSVYFLLVFLIWYLFRI</sequence>
<reference evidence="3 4" key="1">
    <citation type="submission" date="2023-04" db="EMBL/GenBank/DDBJ databases">
        <title>Genome of Basidiobolus ranarum AG-B5.</title>
        <authorList>
            <person name="Stajich J.E."/>
            <person name="Carter-House D."/>
            <person name="Gryganskyi A."/>
        </authorList>
    </citation>
    <scope>NUCLEOTIDE SEQUENCE [LARGE SCALE GENOMIC DNA]</scope>
    <source>
        <strain evidence="3 4">AG-B5</strain>
    </source>
</reference>
<evidence type="ECO:0000259" key="2">
    <source>
        <dbReference type="PROSITE" id="PS50213"/>
    </source>
</evidence>
<dbReference type="InterPro" id="IPR050904">
    <property type="entry name" value="Adhesion/Biosynth-related"/>
</dbReference>